<keyword evidence="8" id="KW-0456">Lyase</keyword>
<dbReference type="InterPro" id="IPR029069">
    <property type="entry name" value="HotDog_dom_sf"/>
</dbReference>
<dbReference type="AlphaFoldDB" id="A0A484HH82"/>
<dbReference type="InterPro" id="IPR003033">
    <property type="entry name" value="SCP2_sterol-bd_dom"/>
</dbReference>
<dbReference type="Gene3D" id="3.30.1050.10">
    <property type="entry name" value="SCP2 sterol-binding domain"/>
    <property type="match status" value="1"/>
</dbReference>
<dbReference type="PANTHER" id="PTHR45024:SF2">
    <property type="entry name" value="SCP2 DOMAIN-CONTAINING PROTEIN"/>
    <property type="match status" value="1"/>
</dbReference>
<evidence type="ECO:0000256" key="3">
    <source>
        <dbReference type="ARBA" id="ARBA00006484"/>
    </source>
</evidence>
<feature type="domain" description="Ketoreductase" evidence="9">
    <location>
        <begin position="291"/>
        <end position="483"/>
    </location>
</feature>
<dbReference type="InterPro" id="IPR036291">
    <property type="entry name" value="NAD(P)-bd_dom_sf"/>
</dbReference>
<dbReference type="InterPro" id="IPR020904">
    <property type="entry name" value="Sc_DH/Rdtase_CS"/>
</dbReference>
<dbReference type="CDD" id="cd05353">
    <property type="entry name" value="hydroxyacyl-CoA-like_DH_SDR_c-like"/>
    <property type="match status" value="1"/>
</dbReference>
<gene>
    <name evidence="10" type="ORF">EPICR_20291</name>
</gene>
<protein>
    <submittedName>
        <fullName evidence="10">Short-chain dehydrogenase</fullName>
    </submittedName>
</protein>
<dbReference type="SUPFAM" id="SSF51735">
    <property type="entry name" value="NAD(P)-binding Rossmann-fold domains"/>
    <property type="match status" value="1"/>
</dbReference>
<dbReference type="PRINTS" id="PR00081">
    <property type="entry name" value="GDHRDH"/>
</dbReference>
<dbReference type="Gene3D" id="3.10.129.10">
    <property type="entry name" value="Hotdog Thioesterase"/>
    <property type="match status" value="2"/>
</dbReference>
<keyword evidence="5" id="KW-0560">Oxidoreductase</keyword>
<proteinExistence type="inferred from homology"/>
<dbReference type="InterPro" id="IPR002539">
    <property type="entry name" value="MaoC-like_dom"/>
</dbReference>
<evidence type="ECO:0000256" key="7">
    <source>
        <dbReference type="ARBA" id="ARBA00023140"/>
    </source>
</evidence>
<evidence type="ECO:0000256" key="6">
    <source>
        <dbReference type="ARBA" id="ARBA00023098"/>
    </source>
</evidence>
<dbReference type="PROSITE" id="PS00061">
    <property type="entry name" value="ADH_SHORT"/>
    <property type="match status" value="1"/>
</dbReference>
<name>A0A484HH82_9BACT</name>
<dbReference type="Pfam" id="PF02036">
    <property type="entry name" value="SCP2"/>
    <property type="match status" value="1"/>
</dbReference>
<dbReference type="InterPro" id="IPR051687">
    <property type="entry name" value="Peroxisomal_Beta-Oxidation"/>
</dbReference>
<dbReference type="InterPro" id="IPR054357">
    <property type="entry name" value="MFE-2_N"/>
</dbReference>
<dbReference type="Pfam" id="PF22622">
    <property type="entry name" value="MFE-2_hydrat-2_N"/>
    <property type="match status" value="1"/>
</dbReference>
<dbReference type="SMART" id="SM00822">
    <property type="entry name" value="PKS_KR"/>
    <property type="match status" value="1"/>
</dbReference>
<organism evidence="10">
    <name type="scientific">uncultured Desulfobacteraceae bacterium</name>
    <dbReference type="NCBI Taxonomy" id="218296"/>
    <lineage>
        <taxon>Bacteria</taxon>
        <taxon>Pseudomonadati</taxon>
        <taxon>Thermodesulfobacteriota</taxon>
        <taxon>Desulfobacteria</taxon>
        <taxon>Desulfobacterales</taxon>
        <taxon>Desulfobacteraceae</taxon>
        <taxon>environmental samples</taxon>
    </lineage>
</organism>
<keyword evidence="4" id="KW-0276">Fatty acid metabolism</keyword>
<dbReference type="InterPro" id="IPR036527">
    <property type="entry name" value="SCP2_sterol-bd_dom_sf"/>
</dbReference>
<dbReference type="GO" id="GO:0016491">
    <property type="term" value="F:oxidoreductase activity"/>
    <property type="evidence" value="ECO:0007669"/>
    <property type="project" value="UniProtKB-KW"/>
</dbReference>
<sequence length="705" mass="75783">MALNLDAIGKKIGPFTREYDWKDVALYALGVGAGFSDLEYCYEKDIKVVPSFSIAALVEMDFFISIAKEININLAGILHGEQELVFHHPIPPQGTLSTEGKVIHMYDKGDKGALIVAEFETRHSNGQKLFTNIITVFSRLDGNFGGPPAPKSEFEFPQREPDFVVDAAPSADQPLIYRLTGDTFQLHVDPEFAKMSGFEKPIMHGLCTHGYACRAVIESLMPGEPEKLRTFNCRFSKTLYPGEPVQTLVWKTEEGKGVWKTVNAKTGEEIITNGTFEYGDATPDEIRFDGRVAIVTGAGAGLGRVYALELAKRGCKVVVNDLGGARDGSGDGSSSPAEKVAQEIRDMGGEAAANFDNVADPKGGENIVKTALDHFGTVDIVINNAGILRDKSFVKMEPETWEAVLDVHLNGAYHVTRPAFKVMKEKGYGRIVLTTSAAGLYGNFGQTNYSAAKMGLVGLMNTLRLEGAKYDIKVNAIAPVAASRLTEDVLPPDLFEKMKPEFVAPMTLYLCSEDCGESGSVYNAGMGFFNRAAMVTGPGAVVGDGAEAPGPKALKGAWGKITAMKGAVEYGQVSEQVGDVMAAFTKKPEGDGASSGAGAGSVTEVFETLGDKFMEEAAKGKTVTFQFNITGNDGCEWICDIQDGALDISPGVHDNPSCCLEMPDADFLDMMNGSLPAMQAYTSGKLKITGDIMKSQLIEQLFKLN</sequence>
<dbReference type="Gene3D" id="3.40.50.720">
    <property type="entry name" value="NAD(P)-binding Rossmann-like Domain"/>
    <property type="match status" value="1"/>
</dbReference>
<comment type="subcellular location">
    <subcellularLocation>
        <location evidence="1">Peroxisome</location>
    </subcellularLocation>
</comment>
<dbReference type="GO" id="GO:0005737">
    <property type="term" value="C:cytoplasm"/>
    <property type="evidence" value="ECO:0007669"/>
    <property type="project" value="UniProtKB-ARBA"/>
</dbReference>
<dbReference type="GO" id="GO:0006635">
    <property type="term" value="P:fatty acid beta-oxidation"/>
    <property type="evidence" value="ECO:0007669"/>
    <property type="project" value="UniProtKB-UniPathway"/>
</dbReference>
<comment type="pathway">
    <text evidence="2">Lipid metabolism; fatty acid beta-oxidation.</text>
</comment>
<dbReference type="SUPFAM" id="SSF54637">
    <property type="entry name" value="Thioesterase/thiol ester dehydrase-isomerase"/>
    <property type="match status" value="2"/>
</dbReference>
<accession>A0A484HH82</accession>
<evidence type="ECO:0000256" key="2">
    <source>
        <dbReference type="ARBA" id="ARBA00005005"/>
    </source>
</evidence>
<keyword evidence="6" id="KW-0443">Lipid metabolism</keyword>
<evidence type="ECO:0000256" key="8">
    <source>
        <dbReference type="ARBA" id="ARBA00023239"/>
    </source>
</evidence>
<evidence type="ECO:0000256" key="4">
    <source>
        <dbReference type="ARBA" id="ARBA00022832"/>
    </source>
</evidence>
<reference evidence="10" key="1">
    <citation type="submission" date="2019-01" db="EMBL/GenBank/DDBJ databases">
        <authorList>
            <consortium name="Genoscope - CEA"/>
            <person name="William W."/>
        </authorList>
    </citation>
    <scope>NUCLEOTIDE SEQUENCE</scope>
    <source>
        <strain evidence="10">CR-1</strain>
    </source>
</reference>
<evidence type="ECO:0000313" key="10">
    <source>
        <dbReference type="EMBL" id="VEN73821.1"/>
    </source>
</evidence>
<keyword evidence="7" id="KW-0576">Peroxisome</keyword>
<comment type="similarity">
    <text evidence="3">Belongs to the short-chain dehydrogenases/reductases (SDR) family.</text>
</comment>
<dbReference type="PANTHER" id="PTHR45024">
    <property type="entry name" value="DEHYDROGENASES, SHORT CHAIN"/>
    <property type="match status" value="1"/>
</dbReference>
<dbReference type="PRINTS" id="PR00080">
    <property type="entry name" value="SDRFAMILY"/>
</dbReference>
<dbReference type="EMBL" id="CAACVI010000012">
    <property type="protein sequence ID" value="VEN73821.1"/>
    <property type="molecule type" value="Genomic_DNA"/>
</dbReference>
<dbReference type="SUPFAM" id="SSF55718">
    <property type="entry name" value="SCP-like"/>
    <property type="match status" value="1"/>
</dbReference>
<dbReference type="UniPathway" id="UPA00659"/>
<dbReference type="Pfam" id="PF01575">
    <property type="entry name" value="MaoC_dehydratas"/>
    <property type="match status" value="1"/>
</dbReference>
<dbReference type="Pfam" id="PF00106">
    <property type="entry name" value="adh_short"/>
    <property type="match status" value="1"/>
</dbReference>
<dbReference type="InterPro" id="IPR002347">
    <property type="entry name" value="SDR_fam"/>
</dbReference>
<dbReference type="GO" id="GO:0004300">
    <property type="term" value="F:enoyl-CoA hydratase activity"/>
    <property type="evidence" value="ECO:0007669"/>
    <property type="project" value="UniProtKB-ARBA"/>
</dbReference>
<dbReference type="InterPro" id="IPR057326">
    <property type="entry name" value="KR_dom"/>
</dbReference>
<evidence type="ECO:0000256" key="1">
    <source>
        <dbReference type="ARBA" id="ARBA00004275"/>
    </source>
</evidence>
<evidence type="ECO:0000256" key="5">
    <source>
        <dbReference type="ARBA" id="ARBA00023002"/>
    </source>
</evidence>
<evidence type="ECO:0000259" key="9">
    <source>
        <dbReference type="SMART" id="SM00822"/>
    </source>
</evidence>